<comment type="subcellular location">
    <subcellularLocation>
        <location evidence="1">Membrane</location>
        <topology evidence="1">Multi-pass membrane protein</topology>
    </subcellularLocation>
</comment>
<keyword evidence="4 7" id="KW-0472">Membrane</keyword>
<protein>
    <recommendedName>
        <fullName evidence="8">Rhodopsin domain-containing protein</fullName>
    </recommendedName>
</protein>
<evidence type="ECO:0000259" key="8">
    <source>
        <dbReference type="Pfam" id="PF20684"/>
    </source>
</evidence>
<evidence type="ECO:0000313" key="10">
    <source>
        <dbReference type="Proteomes" id="UP001149074"/>
    </source>
</evidence>
<dbReference type="Proteomes" id="UP001149074">
    <property type="component" value="Unassembled WGS sequence"/>
</dbReference>
<keyword evidence="3 7" id="KW-1133">Transmembrane helix</keyword>
<evidence type="ECO:0000256" key="1">
    <source>
        <dbReference type="ARBA" id="ARBA00004141"/>
    </source>
</evidence>
<dbReference type="EMBL" id="JAPQKI010000002">
    <property type="protein sequence ID" value="KAJ5111333.1"/>
    <property type="molecule type" value="Genomic_DNA"/>
</dbReference>
<evidence type="ECO:0000256" key="4">
    <source>
        <dbReference type="ARBA" id="ARBA00023136"/>
    </source>
</evidence>
<accession>A0A9W9G3H6</accession>
<feature type="transmembrane region" description="Helical" evidence="7">
    <location>
        <begin position="177"/>
        <end position="201"/>
    </location>
</feature>
<reference evidence="9" key="2">
    <citation type="journal article" date="2023" name="IMA Fungus">
        <title>Comparative genomic study of the Penicillium genus elucidates a diverse pangenome and 15 lateral gene transfer events.</title>
        <authorList>
            <person name="Petersen C."/>
            <person name="Sorensen T."/>
            <person name="Nielsen M.R."/>
            <person name="Sondergaard T.E."/>
            <person name="Sorensen J.L."/>
            <person name="Fitzpatrick D.A."/>
            <person name="Frisvad J.C."/>
            <person name="Nielsen K.L."/>
        </authorList>
    </citation>
    <scope>NUCLEOTIDE SEQUENCE</scope>
    <source>
        <strain evidence="9">IBT 30761</strain>
    </source>
</reference>
<feature type="transmembrane region" description="Helical" evidence="7">
    <location>
        <begin position="20"/>
        <end position="38"/>
    </location>
</feature>
<proteinExistence type="inferred from homology"/>
<feature type="transmembrane region" description="Helical" evidence="7">
    <location>
        <begin position="213"/>
        <end position="238"/>
    </location>
</feature>
<feature type="transmembrane region" description="Helical" evidence="7">
    <location>
        <begin position="93"/>
        <end position="118"/>
    </location>
</feature>
<evidence type="ECO:0000256" key="2">
    <source>
        <dbReference type="ARBA" id="ARBA00022692"/>
    </source>
</evidence>
<feature type="compositionally biased region" description="Low complexity" evidence="6">
    <location>
        <begin position="334"/>
        <end position="344"/>
    </location>
</feature>
<evidence type="ECO:0000256" key="3">
    <source>
        <dbReference type="ARBA" id="ARBA00022989"/>
    </source>
</evidence>
<reference evidence="9" key="1">
    <citation type="submission" date="2022-11" db="EMBL/GenBank/DDBJ databases">
        <authorList>
            <person name="Petersen C."/>
        </authorList>
    </citation>
    <scope>NUCLEOTIDE SEQUENCE</scope>
    <source>
        <strain evidence="9">IBT 30761</strain>
    </source>
</reference>
<feature type="region of interest" description="Disordered" evidence="6">
    <location>
        <begin position="321"/>
        <end position="378"/>
    </location>
</feature>
<organism evidence="9 10">
    <name type="scientific">Penicillium argentinense</name>
    <dbReference type="NCBI Taxonomy" id="1131581"/>
    <lineage>
        <taxon>Eukaryota</taxon>
        <taxon>Fungi</taxon>
        <taxon>Dikarya</taxon>
        <taxon>Ascomycota</taxon>
        <taxon>Pezizomycotina</taxon>
        <taxon>Eurotiomycetes</taxon>
        <taxon>Eurotiomycetidae</taxon>
        <taxon>Eurotiales</taxon>
        <taxon>Aspergillaceae</taxon>
        <taxon>Penicillium</taxon>
    </lineage>
</organism>
<evidence type="ECO:0000256" key="7">
    <source>
        <dbReference type="SAM" id="Phobius"/>
    </source>
</evidence>
<dbReference type="PANTHER" id="PTHR33048:SF165">
    <property type="entry name" value="INTEGRAL MEMBRANE PROTEIN"/>
    <property type="match status" value="1"/>
</dbReference>
<dbReference type="AlphaFoldDB" id="A0A9W9G3H6"/>
<dbReference type="RefSeq" id="XP_056479403.1">
    <property type="nucleotide sequence ID" value="XM_056614362.1"/>
</dbReference>
<dbReference type="Pfam" id="PF20684">
    <property type="entry name" value="Fung_rhodopsin"/>
    <property type="match status" value="1"/>
</dbReference>
<comment type="similarity">
    <text evidence="5">Belongs to the SAT4 family.</text>
</comment>
<feature type="domain" description="Rhodopsin" evidence="8">
    <location>
        <begin position="34"/>
        <end position="274"/>
    </location>
</feature>
<dbReference type="InterPro" id="IPR049326">
    <property type="entry name" value="Rhodopsin_dom_fungi"/>
</dbReference>
<evidence type="ECO:0000256" key="5">
    <source>
        <dbReference type="ARBA" id="ARBA00038359"/>
    </source>
</evidence>
<keyword evidence="2 7" id="KW-0812">Transmembrane</keyword>
<dbReference type="InterPro" id="IPR052337">
    <property type="entry name" value="SAT4-like"/>
</dbReference>
<dbReference type="GO" id="GO:0016020">
    <property type="term" value="C:membrane"/>
    <property type="evidence" value="ECO:0007669"/>
    <property type="project" value="UniProtKB-SubCell"/>
</dbReference>
<comment type="caution">
    <text evidence="9">The sequence shown here is derived from an EMBL/GenBank/DDBJ whole genome shotgun (WGS) entry which is preliminary data.</text>
</comment>
<sequence length="378" mass="41444">MGLQETFPAYGGRGPGDLRIGLGLGAVATIFMILRVYVRLRVNKFGTTALIWALIAWLLTTITQCFGIISILHGLGNRIAVVEATGQLGNYLLFTWITVFFFNMAIPTGKVAVAAFLIEMNSQSNPKTRRSLIVVAALNIILSIPQILLAWFQCSPPDALWDPLRQGQCHHETSVRYSYFIGAVAALSDFYLAIIPVTMLAPLRLGRKLKWGLSFLMGLGVFAGAAAIVRSWAAKFILSDDPSYGVGILFRWGEVEEWIILISMSIPPVWPLFRPLTRHFIKSSNFSRSPDNYNGYNKYASMRGDLATSGQTPVVTTTISISSNKGPAADAETVRASSSASSVTRFDEEEAETPHTILSGPGGPEGWVEMSHYKKHPQ</sequence>
<feature type="transmembrane region" description="Helical" evidence="7">
    <location>
        <begin position="130"/>
        <end position="152"/>
    </location>
</feature>
<dbReference type="PANTHER" id="PTHR33048">
    <property type="entry name" value="PTH11-LIKE INTEGRAL MEMBRANE PROTEIN (AFU_ORTHOLOGUE AFUA_5G11245)"/>
    <property type="match status" value="1"/>
</dbReference>
<gene>
    <name evidence="9" type="ORF">N7532_001868</name>
</gene>
<keyword evidence="10" id="KW-1185">Reference proteome</keyword>
<dbReference type="GeneID" id="81353341"/>
<dbReference type="OrthoDB" id="3923077at2759"/>
<name>A0A9W9G3H6_9EURO</name>
<evidence type="ECO:0000256" key="6">
    <source>
        <dbReference type="SAM" id="MobiDB-lite"/>
    </source>
</evidence>
<evidence type="ECO:0000313" key="9">
    <source>
        <dbReference type="EMBL" id="KAJ5111333.1"/>
    </source>
</evidence>
<feature type="transmembrane region" description="Helical" evidence="7">
    <location>
        <begin position="50"/>
        <end position="73"/>
    </location>
</feature>